<protein>
    <submittedName>
        <fullName evidence="2">Uncharacterized protein</fullName>
    </submittedName>
</protein>
<dbReference type="Proteomes" id="UP000681967">
    <property type="component" value="Unassembled WGS sequence"/>
</dbReference>
<evidence type="ECO:0000313" key="2">
    <source>
        <dbReference type="EMBL" id="CAF4219870.1"/>
    </source>
</evidence>
<evidence type="ECO:0000313" key="3">
    <source>
        <dbReference type="Proteomes" id="UP000681967"/>
    </source>
</evidence>
<feature type="non-terminal residue" evidence="2">
    <location>
        <position position="1"/>
    </location>
</feature>
<name>A0A8S2SAJ8_9BILA</name>
<sequence length="71" mass="8188">NITGFGNCYGYVYKFQRCAILHKFLFYLIYGYEGKVDTEPLQVRMLKSILSQSHQKNGSSSEINSSLMRVD</sequence>
<accession>A0A8S2SAJ8</accession>
<proteinExistence type="predicted"/>
<feature type="region of interest" description="Disordered" evidence="1">
    <location>
        <begin position="50"/>
        <end position="71"/>
    </location>
</feature>
<gene>
    <name evidence="2" type="ORF">BYL167_LOCUS24339</name>
</gene>
<comment type="caution">
    <text evidence="2">The sequence shown here is derived from an EMBL/GenBank/DDBJ whole genome shotgun (WGS) entry which is preliminary data.</text>
</comment>
<dbReference type="EMBL" id="CAJOBH010020742">
    <property type="protein sequence ID" value="CAF4219870.1"/>
    <property type="molecule type" value="Genomic_DNA"/>
</dbReference>
<organism evidence="2 3">
    <name type="scientific">Rotaria magnacalcarata</name>
    <dbReference type="NCBI Taxonomy" id="392030"/>
    <lineage>
        <taxon>Eukaryota</taxon>
        <taxon>Metazoa</taxon>
        <taxon>Spiralia</taxon>
        <taxon>Gnathifera</taxon>
        <taxon>Rotifera</taxon>
        <taxon>Eurotatoria</taxon>
        <taxon>Bdelloidea</taxon>
        <taxon>Philodinida</taxon>
        <taxon>Philodinidae</taxon>
        <taxon>Rotaria</taxon>
    </lineage>
</organism>
<reference evidence="2" key="1">
    <citation type="submission" date="2021-02" db="EMBL/GenBank/DDBJ databases">
        <authorList>
            <person name="Nowell W R."/>
        </authorList>
    </citation>
    <scope>NUCLEOTIDE SEQUENCE</scope>
</reference>
<dbReference type="AlphaFoldDB" id="A0A8S2SAJ8"/>
<evidence type="ECO:0000256" key="1">
    <source>
        <dbReference type="SAM" id="MobiDB-lite"/>
    </source>
</evidence>